<evidence type="ECO:0000256" key="1">
    <source>
        <dbReference type="SAM" id="MobiDB-lite"/>
    </source>
</evidence>
<keyword evidence="3" id="KW-1185">Reference proteome</keyword>
<reference evidence="2 3" key="1">
    <citation type="journal article" date="2019" name="Sci. Rep.">
        <title>Orb-weaving spider Araneus ventricosus genome elucidates the spidroin gene catalogue.</title>
        <authorList>
            <person name="Kono N."/>
            <person name="Nakamura H."/>
            <person name="Ohtoshi R."/>
            <person name="Moran D.A.P."/>
            <person name="Shinohara A."/>
            <person name="Yoshida Y."/>
            <person name="Fujiwara M."/>
            <person name="Mori M."/>
            <person name="Tomita M."/>
            <person name="Arakawa K."/>
        </authorList>
    </citation>
    <scope>NUCLEOTIDE SEQUENCE [LARGE SCALE GENOMIC DNA]</scope>
</reference>
<protein>
    <submittedName>
        <fullName evidence="2">Uncharacterized protein</fullName>
    </submittedName>
</protein>
<sequence>MTDHQWNRVSNQEPFGSEADTLPLGHRGLLSLLKQPGEFLDQVVSITAHNSEIVVDLVPGCLFRSHPRTESIRLLNRVYAWDPRV</sequence>
<comment type="caution">
    <text evidence="2">The sequence shown here is derived from an EMBL/GenBank/DDBJ whole genome shotgun (WGS) entry which is preliminary data.</text>
</comment>
<gene>
    <name evidence="2" type="ORF">AVEN_200501_1</name>
</gene>
<organism evidence="2 3">
    <name type="scientific">Araneus ventricosus</name>
    <name type="common">Orbweaver spider</name>
    <name type="synonym">Epeira ventricosa</name>
    <dbReference type="NCBI Taxonomy" id="182803"/>
    <lineage>
        <taxon>Eukaryota</taxon>
        <taxon>Metazoa</taxon>
        <taxon>Ecdysozoa</taxon>
        <taxon>Arthropoda</taxon>
        <taxon>Chelicerata</taxon>
        <taxon>Arachnida</taxon>
        <taxon>Araneae</taxon>
        <taxon>Araneomorphae</taxon>
        <taxon>Entelegynae</taxon>
        <taxon>Araneoidea</taxon>
        <taxon>Araneidae</taxon>
        <taxon>Araneus</taxon>
    </lineage>
</organism>
<dbReference type="EMBL" id="BGPR01016472">
    <property type="protein sequence ID" value="GBN73147.1"/>
    <property type="molecule type" value="Genomic_DNA"/>
</dbReference>
<feature type="region of interest" description="Disordered" evidence="1">
    <location>
        <begin position="1"/>
        <end position="20"/>
    </location>
</feature>
<evidence type="ECO:0000313" key="3">
    <source>
        <dbReference type="Proteomes" id="UP000499080"/>
    </source>
</evidence>
<dbReference type="Proteomes" id="UP000499080">
    <property type="component" value="Unassembled WGS sequence"/>
</dbReference>
<accession>A0A4Y2RBK3</accession>
<proteinExistence type="predicted"/>
<dbReference type="AlphaFoldDB" id="A0A4Y2RBK3"/>
<evidence type="ECO:0000313" key="2">
    <source>
        <dbReference type="EMBL" id="GBN73147.1"/>
    </source>
</evidence>
<name>A0A4Y2RBK3_ARAVE</name>